<dbReference type="EMBL" id="CP104205">
    <property type="protein sequence ID" value="UWX56299.1"/>
    <property type="molecule type" value="Genomic_DNA"/>
</dbReference>
<comment type="similarity">
    <text evidence="3">Belongs to the LuxC family.</text>
</comment>
<evidence type="ECO:0000256" key="7">
    <source>
        <dbReference type="ARBA" id="ARBA00023223"/>
    </source>
</evidence>
<keyword evidence="6" id="KW-0560">Oxidoreductase</keyword>
<accession>A0ABY5YBK0</accession>
<dbReference type="Gene3D" id="3.40.605.10">
    <property type="entry name" value="Aldehyde Dehydrogenase, Chain A, domain 1"/>
    <property type="match status" value="1"/>
</dbReference>
<evidence type="ECO:0000256" key="8">
    <source>
        <dbReference type="ARBA" id="ARBA00049412"/>
    </source>
</evidence>
<keyword evidence="7" id="KW-0455">Luminescence</keyword>
<dbReference type="InterPro" id="IPR008670">
    <property type="entry name" value="CoA_reduct_LuxC"/>
</dbReference>
<name>A0ABY5YBK0_9FLAO</name>
<dbReference type="InterPro" id="IPR016161">
    <property type="entry name" value="Ald_DH/histidinol_DH"/>
</dbReference>
<comment type="function">
    <text evidence="1">LuxC is the fatty acid reductase enzyme responsible for synthesis of the aldehyde substrate for the luminescent reaction catalyzed by luciferase.</text>
</comment>
<evidence type="ECO:0000313" key="9">
    <source>
        <dbReference type="EMBL" id="UWX56299.1"/>
    </source>
</evidence>
<dbReference type="InterPro" id="IPR016162">
    <property type="entry name" value="Ald_DH_N"/>
</dbReference>
<evidence type="ECO:0000256" key="4">
    <source>
        <dbReference type="ARBA" id="ARBA00013020"/>
    </source>
</evidence>
<evidence type="ECO:0000256" key="1">
    <source>
        <dbReference type="ARBA" id="ARBA00003277"/>
    </source>
</evidence>
<evidence type="ECO:0000256" key="3">
    <source>
        <dbReference type="ARBA" id="ARBA00010915"/>
    </source>
</evidence>
<keyword evidence="10" id="KW-1185">Reference proteome</keyword>
<dbReference type="Proteomes" id="UP001059209">
    <property type="component" value="Chromosome"/>
</dbReference>
<dbReference type="RefSeq" id="WP_260574925.1">
    <property type="nucleotide sequence ID" value="NZ_CP104205.1"/>
</dbReference>
<proteinExistence type="inferred from homology"/>
<evidence type="ECO:0000256" key="6">
    <source>
        <dbReference type="ARBA" id="ARBA00023002"/>
    </source>
</evidence>
<organism evidence="9 10">
    <name type="scientific">Maribacter litopenaei</name>
    <dbReference type="NCBI Taxonomy" id="2976127"/>
    <lineage>
        <taxon>Bacteria</taxon>
        <taxon>Pseudomonadati</taxon>
        <taxon>Bacteroidota</taxon>
        <taxon>Flavobacteriia</taxon>
        <taxon>Flavobacteriales</taxon>
        <taxon>Flavobacteriaceae</taxon>
        <taxon>Maribacter</taxon>
    </lineage>
</organism>
<reference evidence="9" key="1">
    <citation type="submission" date="2022-09" db="EMBL/GenBank/DDBJ databases">
        <title>Maribacter litopenaei sp. nov., isolated from the intestinal tract of the Pacific White Shrimp, Litopenaeus vannamei.</title>
        <authorList>
            <person name="Kim S.Y."/>
            <person name="Hwang C.Y."/>
        </authorList>
    </citation>
    <scope>NUCLEOTIDE SEQUENCE</scope>
    <source>
        <strain evidence="9">HL-LV01</strain>
    </source>
</reference>
<dbReference type="EC" id="1.2.1.50" evidence="4"/>
<protein>
    <recommendedName>
        <fullName evidence="4">long-chain-fatty-acyl-CoA reductase</fullName>
        <ecNumber evidence="4">1.2.1.50</ecNumber>
    </recommendedName>
</protein>
<dbReference type="Pfam" id="PF05893">
    <property type="entry name" value="LuxC"/>
    <property type="match status" value="1"/>
</dbReference>
<comment type="catalytic activity">
    <reaction evidence="8">
        <text>a long-chain fatty aldehyde + NADP(+) + CoA = a long-chain fatty acyl-CoA + NADPH + H(+)</text>
        <dbReference type="Rhea" id="RHEA:15437"/>
        <dbReference type="ChEBI" id="CHEBI:15378"/>
        <dbReference type="ChEBI" id="CHEBI:17176"/>
        <dbReference type="ChEBI" id="CHEBI:57287"/>
        <dbReference type="ChEBI" id="CHEBI:57783"/>
        <dbReference type="ChEBI" id="CHEBI:58349"/>
        <dbReference type="ChEBI" id="CHEBI:83139"/>
        <dbReference type="EC" id="1.2.1.50"/>
    </reaction>
</comment>
<comment type="pathway">
    <text evidence="2">Lipid metabolism; fatty acid reduction for biolumincescence.</text>
</comment>
<evidence type="ECO:0000256" key="5">
    <source>
        <dbReference type="ARBA" id="ARBA00022857"/>
    </source>
</evidence>
<evidence type="ECO:0000256" key="2">
    <source>
        <dbReference type="ARBA" id="ARBA00004908"/>
    </source>
</evidence>
<keyword evidence="5" id="KW-0521">NADP</keyword>
<sequence length="357" mass="40773">MAQQLETTKAFVKLGEFLGNYCDFANGNAELDVEQKNWFHKLDEVVLRASNQNGWFTKENITFAFKEWSKTLSLDNLNHWLGKYEQKGCTPLTVAIIMAGNIPLVGFHDFLSVLITGNKALVKLSSNDKLLLPFLAEYLRSIEPSFSDTVQFTDEILPDFDAVIATGSNNTARYFEYYFGKKPNIIRRNRNSVAILKGGETKEELTLLGEDIFRYYGLGCRSVSKLMVPKGYNFDHIYKAIFPFKDIIEETKYANNYDYNKAVYLMSEFKFLDNGFLLLKEDESYASPIASVFYEFYEDKEDLKEKLMQDADKIQCIVSSDDGAGHIPFGDSQKPTLWDYADGVDTVEFLLKTSSNN</sequence>
<gene>
    <name evidence="9" type="ORF">NYZ99_08825</name>
</gene>
<dbReference type="SUPFAM" id="SSF53720">
    <property type="entry name" value="ALDH-like"/>
    <property type="match status" value="1"/>
</dbReference>
<evidence type="ECO:0000313" key="10">
    <source>
        <dbReference type="Proteomes" id="UP001059209"/>
    </source>
</evidence>